<feature type="region of interest" description="Disordered" evidence="2">
    <location>
        <begin position="403"/>
        <end position="428"/>
    </location>
</feature>
<dbReference type="HOGENOM" id="CLU_369187_0_0_1"/>
<name>M5GAC8_DACPD</name>
<dbReference type="RefSeq" id="XP_040629796.1">
    <property type="nucleotide sequence ID" value="XM_040771109.1"/>
</dbReference>
<proteinExistence type="predicted"/>
<dbReference type="OrthoDB" id="286814at2759"/>
<dbReference type="PANTHER" id="PTHR15615">
    <property type="match status" value="1"/>
</dbReference>
<dbReference type="CDD" id="cd20557">
    <property type="entry name" value="CYCLIN_ScPCL1-like"/>
    <property type="match status" value="1"/>
</dbReference>
<feature type="region of interest" description="Disordered" evidence="2">
    <location>
        <begin position="238"/>
        <end position="265"/>
    </location>
</feature>
<dbReference type="GeneID" id="63686171"/>
<reference evidence="3 4" key="1">
    <citation type="journal article" date="2012" name="Science">
        <title>The Paleozoic origin of enzymatic lignin decomposition reconstructed from 31 fungal genomes.</title>
        <authorList>
            <person name="Floudas D."/>
            <person name="Binder M."/>
            <person name="Riley R."/>
            <person name="Barry K."/>
            <person name="Blanchette R.A."/>
            <person name="Henrissat B."/>
            <person name="Martinez A.T."/>
            <person name="Otillar R."/>
            <person name="Spatafora J.W."/>
            <person name="Yadav J.S."/>
            <person name="Aerts A."/>
            <person name="Benoit I."/>
            <person name="Boyd A."/>
            <person name="Carlson A."/>
            <person name="Copeland A."/>
            <person name="Coutinho P.M."/>
            <person name="de Vries R.P."/>
            <person name="Ferreira P."/>
            <person name="Findley K."/>
            <person name="Foster B."/>
            <person name="Gaskell J."/>
            <person name="Glotzer D."/>
            <person name="Gorecki P."/>
            <person name="Heitman J."/>
            <person name="Hesse C."/>
            <person name="Hori C."/>
            <person name="Igarashi K."/>
            <person name="Jurgens J.A."/>
            <person name="Kallen N."/>
            <person name="Kersten P."/>
            <person name="Kohler A."/>
            <person name="Kuees U."/>
            <person name="Kumar T.K.A."/>
            <person name="Kuo A."/>
            <person name="LaButti K."/>
            <person name="Larrondo L.F."/>
            <person name="Lindquist E."/>
            <person name="Ling A."/>
            <person name="Lombard V."/>
            <person name="Lucas S."/>
            <person name="Lundell T."/>
            <person name="Martin R."/>
            <person name="McLaughlin D.J."/>
            <person name="Morgenstern I."/>
            <person name="Morin E."/>
            <person name="Murat C."/>
            <person name="Nagy L.G."/>
            <person name="Nolan M."/>
            <person name="Ohm R.A."/>
            <person name="Patyshakuliyeva A."/>
            <person name="Rokas A."/>
            <person name="Ruiz-Duenas F.J."/>
            <person name="Sabat G."/>
            <person name="Salamov A."/>
            <person name="Samejima M."/>
            <person name="Schmutz J."/>
            <person name="Slot J.C."/>
            <person name="St John F."/>
            <person name="Stenlid J."/>
            <person name="Sun H."/>
            <person name="Sun S."/>
            <person name="Syed K."/>
            <person name="Tsang A."/>
            <person name="Wiebenga A."/>
            <person name="Young D."/>
            <person name="Pisabarro A."/>
            <person name="Eastwood D.C."/>
            <person name="Martin F."/>
            <person name="Cullen D."/>
            <person name="Grigoriev I.V."/>
            <person name="Hibbett D.S."/>
        </authorList>
    </citation>
    <scope>NUCLEOTIDE SEQUENCE [LARGE SCALE GENOMIC DNA]</scope>
    <source>
        <strain evidence="3 4">DJM-731 SS1</strain>
    </source>
</reference>
<sequence length="754" mass="85014">MPPLPRNHEQIEELTASLERLQESWDQVTDALMEKEKELKKASAELDETLLFCQELQNSLRDVEFAKVLAQQEVERLLNKKSSLCAGQKQLEERVKKSEARELSGSRTMRRLTAKSQREASQYEEAIRLLTRDARRLQAEINERDTRSAADLEDAVAKFNTERMILMGENNELREVLKRVQEDNEELRRALIESTVCAPSINPLPVLLSTANKGENLSTVGVMQALDAGDRAQTELNNDSKAAELSAGLGKMSQREPRQQPTGSELTAIPPLMFTRSRTHQQLSRPKHTWTTRRRRFKEHVFYTQRSSLSTQGGALAPEQTSEDLGPLIRLRRPMSCPDRDDTPITDSRDDEHQAVCLSIPELVSVAASNLANAETGDSRKSISLENQTVSNNGPAVFSVIAQQKRSSTTNSDLVPARGSTGPRKGREIPEWEGQRHAWKTAREGRPIGEVRAAKSAYERKRQLFRRRRRVAKEHAVLTLLDTMGIQGMSSDKESESGCLRAKKRPEYSEACDRLRFYLDERVVKYLWFKERGGRNGGDLAILTTSGYPQDVVRRLRSVSDSSRGSEREFATLCLGLEPILYQALRSQPLSLPIRPSCSRTRAFPPGTEEVSRENHEHSLGSAGEDVWTFMRKIISKTKPMRAMTALALYYVYKLKHEPIADSSPQDTAMLALIALMLANKCWDDNTYTNRAWSECSGMSLEDINRAEREFLNGIGYNISVNRPTYDAWVKTLISLSLARSREDTASAIHPDGG</sequence>
<keyword evidence="1" id="KW-0175">Coiled coil</keyword>
<organism evidence="3 4">
    <name type="scientific">Dacryopinax primogenitus (strain DJM 731)</name>
    <name type="common">Brown rot fungus</name>
    <dbReference type="NCBI Taxonomy" id="1858805"/>
    <lineage>
        <taxon>Eukaryota</taxon>
        <taxon>Fungi</taxon>
        <taxon>Dikarya</taxon>
        <taxon>Basidiomycota</taxon>
        <taxon>Agaricomycotina</taxon>
        <taxon>Dacrymycetes</taxon>
        <taxon>Dacrymycetales</taxon>
        <taxon>Dacrymycetaceae</taxon>
        <taxon>Dacryopinax</taxon>
    </lineage>
</organism>
<dbReference type="AlphaFoldDB" id="M5GAC8"/>
<feature type="coiled-coil region" evidence="1">
    <location>
        <begin position="120"/>
        <end position="193"/>
    </location>
</feature>
<evidence type="ECO:0000256" key="2">
    <source>
        <dbReference type="SAM" id="MobiDB-lite"/>
    </source>
</evidence>
<evidence type="ECO:0008006" key="5">
    <source>
        <dbReference type="Google" id="ProtNLM"/>
    </source>
</evidence>
<accession>M5GAC8</accession>
<gene>
    <name evidence="3" type="ORF">DACRYDRAFT_15483</name>
</gene>
<dbReference type="GO" id="GO:0005634">
    <property type="term" value="C:nucleus"/>
    <property type="evidence" value="ECO:0007669"/>
    <property type="project" value="TreeGrafter"/>
</dbReference>
<evidence type="ECO:0000313" key="3">
    <source>
        <dbReference type="EMBL" id="EJU02902.1"/>
    </source>
</evidence>
<dbReference type="GO" id="GO:0019901">
    <property type="term" value="F:protein kinase binding"/>
    <property type="evidence" value="ECO:0007669"/>
    <property type="project" value="InterPro"/>
</dbReference>
<evidence type="ECO:0000256" key="1">
    <source>
        <dbReference type="SAM" id="Coils"/>
    </source>
</evidence>
<keyword evidence="4" id="KW-1185">Reference proteome</keyword>
<dbReference type="Gene3D" id="1.10.472.10">
    <property type="entry name" value="Cyclin-like"/>
    <property type="match status" value="1"/>
</dbReference>
<feature type="region of interest" description="Disordered" evidence="2">
    <location>
        <begin position="332"/>
        <end position="352"/>
    </location>
</feature>
<dbReference type="Proteomes" id="UP000030653">
    <property type="component" value="Unassembled WGS sequence"/>
</dbReference>
<evidence type="ECO:0000313" key="4">
    <source>
        <dbReference type="Proteomes" id="UP000030653"/>
    </source>
</evidence>
<dbReference type="STRING" id="1858805.M5GAC8"/>
<feature type="compositionally biased region" description="Polar residues" evidence="2">
    <location>
        <begin position="403"/>
        <end position="413"/>
    </location>
</feature>
<dbReference type="GO" id="GO:0016538">
    <property type="term" value="F:cyclin-dependent protein serine/threonine kinase regulator activity"/>
    <property type="evidence" value="ECO:0007669"/>
    <property type="project" value="TreeGrafter"/>
</dbReference>
<dbReference type="GO" id="GO:0000307">
    <property type="term" value="C:cyclin-dependent protein kinase holoenzyme complex"/>
    <property type="evidence" value="ECO:0007669"/>
    <property type="project" value="TreeGrafter"/>
</dbReference>
<feature type="coiled-coil region" evidence="1">
    <location>
        <begin position="4"/>
        <end position="45"/>
    </location>
</feature>
<dbReference type="PANTHER" id="PTHR15615:SF27">
    <property type="entry name" value="PHO85 CYCLIN CLG1"/>
    <property type="match status" value="1"/>
</dbReference>
<feature type="compositionally biased region" description="Basic and acidic residues" evidence="2">
    <location>
        <begin position="338"/>
        <end position="352"/>
    </location>
</feature>
<protein>
    <recommendedName>
        <fullName evidence="5">Cyclin N-terminal domain-containing protein</fullName>
    </recommendedName>
</protein>
<dbReference type="Pfam" id="PF08613">
    <property type="entry name" value="Cyclin"/>
    <property type="match status" value="1"/>
</dbReference>
<dbReference type="EMBL" id="JH795861">
    <property type="protein sequence ID" value="EJU02902.1"/>
    <property type="molecule type" value="Genomic_DNA"/>
</dbReference>
<dbReference type="InterPro" id="IPR013922">
    <property type="entry name" value="Cyclin_PHO80-like"/>
</dbReference>